<dbReference type="AlphaFoldDB" id="A0AA35YUP7"/>
<accession>A0AA35YUP7</accession>
<keyword evidence="3" id="KW-1185">Reference proteome</keyword>
<feature type="region of interest" description="Disordered" evidence="1">
    <location>
        <begin position="1"/>
        <end position="25"/>
    </location>
</feature>
<gene>
    <name evidence="2" type="ORF">LSALG_LOCUS20352</name>
</gene>
<proteinExistence type="predicted"/>
<sequence>MNREVHQSIHDSVPSPPLSPNTTSIPITIAPCPPPVISSNPTTVPISTPMLTTSTTNPITSTIPDVTVNASDTRATTSVLTTPVSSSISLFRTDDPNMIFGHDGDEDDLGGFTYSPFQIWTDNEDEALISKGQLKAINEKLDQLLLASKDSSSGAYSKATVESLYE</sequence>
<organism evidence="2 3">
    <name type="scientific">Lactuca saligna</name>
    <name type="common">Willowleaf lettuce</name>
    <dbReference type="NCBI Taxonomy" id="75948"/>
    <lineage>
        <taxon>Eukaryota</taxon>
        <taxon>Viridiplantae</taxon>
        <taxon>Streptophyta</taxon>
        <taxon>Embryophyta</taxon>
        <taxon>Tracheophyta</taxon>
        <taxon>Spermatophyta</taxon>
        <taxon>Magnoliopsida</taxon>
        <taxon>eudicotyledons</taxon>
        <taxon>Gunneridae</taxon>
        <taxon>Pentapetalae</taxon>
        <taxon>asterids</taxon>
        <taxon>campanulids</taxon>
        <taxon>Asterales</taxon>
        <taxon>Asteraceae</taxon>
        <taxon>Cichorioideae</taxon>
        <taxon>Cichorieae</taxon>
        <taxon>Lactucinae</taxon>
        <taxon>Lactuca</taxon>
    </lineage>
</organism>
<dbReference type="Proteomes" id="UP001177003">
    <property type="component" value="Chromosome 4"/>
</dbReference>
<protein>
    <submittedName>
        <fullName evidence="2">Uncharacterized protein</fullName>
    </submittedName>
</protein>
<evidence type="ECO:0000313" key="3">
    <source>
        <dbReference type="Proteomes" id="UP001177003"/>
    </source>
</evidence>
<evidence type="ECO:0000313" key="2">
    <source>
        <dbReference type="EMBL" id="CAI9280613.1"/>
    </source>
</evidence>
<name>A0AA35YUP7_LACSI</name>
<evidence type="ECO:0000256" key="1">
    <source>
        <dbReference type="SAM" id="MobiDB-lite"/>
    </source>
</evidence>
<reference evidence="2" key="1">
    <citation type="submission" date="2023-04" db="EMBL/GenBank/DDBJ databases">
        <authorList>
            <person name="Vijverberg K."/>
            <person name="Xiong W."/>
            <person name="Schranz E."/>
        </authorList>
    </citation>
    <scope>NUCLEOTIDE SEQUENCE</scope>
</reference>
<dbReference type="EMBL" id="OX465080">
    <property type="protein sequence ID" value="CAI9280613.1"/>
    <property type="molecule type" value="Genomic_DNA"/>
</dbReference>